<dbReference type="Proteomes" id="UP001198962">
    <property type="component" value="Unassembled WGS sequence"/>
</dbReference>
<reference evidence="4" key="1">
    <citation type="submission" date="2021-10" db="EMBL/GenBank/DDBJ databases">
        <title>Anaerobic single-cell dispensing facilitates the cultivation of human gut bacteria.</title>
        <authorList>
            <person name="Afrizal A."/>
        </authorList>
    </citation>
    <scope>NUCLEOTIDE SEQUENCE</scope>
    <source>
        <strain evidence="4">CLA-AA-H274</strain>
    </source>
</reference>
<organism evidence="4 5">
    <name type="scientific">Brotaphodocola catenula</name>
    <dbReference type="NCBI Taxonomy" id="2885361"/>
    <lineage>
        <taxon>Bacteria</taxon>
        <taxon>Bacillati</taxon>
        <taxon>Bacillota</taxon>
        <taxon>Clostridia</taxon>
        <taxon>Lachnospirales</taxon>
        <taxon>Lachnospiraceae</taxon>
        <taxon>Brotaphodocola</taxon>
    </lineage>
</organism>
<protein>
    <submittedName>
        <fullName evidence="4">Cell wall-binding protein</fullName>
    </submittedName>
</protein>
<dbReference type="PROSITE" id="PS51170">
    <property type="entry name" value="CW"/>
    <property type="match status" value="1"/>
</dbReference>
<evidence type="ECO:0000256" key="1">
    <source>
        <dbReference type="ARBA" id="ARBA00022737"/>
    </source>
</evidence>
<keyword evidence="5" id="KW-1185">Reference proteome</keyword>
<feature type="repeat" description="Cell wall-binding" evidence="2">
    <location>
        <begin position="29"/>
        <end position="48"/>
    </location>
</feature>
<dbReference type="SUPFAM" id="SSF69360">
    <property type="entry name" value="Cell wall binding repeat"/>
    <property type="match status" value="1"/>
</dbReference>
<sequence length="479" mass="54288">MKLKNKKKILIPLAVATMTIGASMTSFAAYGWQNADGTWHYYDSDGNLATESWKKSGNNWYWLDENGDMATDTLVEVDDEHYYVDENGVQVKNQWRELDNDDDSEDASDTAWYYFGPNGKAYKAGDSGKTTFKSIVTASGATKRYAFDDQGRMLYGWVNESSERQTGDDAWKEGVYYLGDAGDGALRDNQWAKIDAVDDEQEDDDFQDYYWFYFKSNGKKTVDTTKKINGKKYRFTENGNAIFNWYATPSEATPASASNMFYSQPSDSWLSIGWFYTVPGENVDSEAHDADEAHWFYADKDGDLTVSQIKKINGYYYGFDEHGEMLDGLYKLSVDGRTIVSYEEIESESDLPEADEAWDVYYFGGSSKEGALKTGTASITLDGETYKYSFKKSGDERGKGIDGFDDGYLYIKGQLQKADSDEKLKVVTYEDEDYLVNTSGKVQKSKKNIKDADDYYYCTDSNGVVTYKDSEKWKADADN</sequence>
<evidence type="ECO:0000256" key="3">
    <source>
        <dbReference type="SAM" id="SignalP"/>
    </source>
</evidence>
<accession>A0AAE3APY8</accession>
<comment type="caution">
    <text evidence="4">The sequence shown here is derived from an EMBL/GenBank/DDBJ whole genome shotgun (WGS) entry which is preliminary data.</text>
</comment>
<keyword evidence="3" id="KW-0732">Signal</keyword>
<gene>
    <name evidence="4" type="ORF">LKD32_06425</name>
</gene>
<name>A0AAE3APY8_9FIRM</name>
<dbReference type="InterPro" id="IPR018337">
    <property type="entry name" value="Cell_wall/Cho-bd_repeat"/>
</dbReference>
<keyword evidence="1" id="KW-0677">Repeat</keyword>
<evidence type="ECO:0000313" key="4">
    <source>
        <dbReference type="EMBL" id="MCC2164515.1"/>
    </source>
</evidence>
<dbReference type="Gene3D" id="2.20.120.10">
    <property type="entry name" value="Multimodular pneumococcal cell wall endolysin, domain 3"/>
    <property type="match status" value="1"/>
</dbReference>
<feature type="chain" id="PRO_5042035814" evidence="3">
    <location>
        <begin position="29"/>
        <end position="479"/>
    </location>
</feature>
<proteinExistence type="predicted"/>
<dbReference type="Pfam" id="PF19127">
    <property type="entry name" value="Choline_bind_3"/>
    <property type="match status" value="1"/>
</dbReference>
<dbReference type="EMBL" id="JAJEPU010000014">
    <property type="protein sequence ID" value="MCC2164515.1"/>
    <property type="molecule type" value="Genomic_DNA"/>
</dbReference>
<evidence type="ECO:0000313" key="5">
    <source>
        <dbReference type="Proteomes" id="UP001198962"/>
    </source>
</evidence>
<dbReference type="Pfam" id="PF01473">
    <property type="entry name" value="Choline_bind_1"/>
    <property type="match status" value="2"/>
</dbReference>
<dbReference type="Gene3D" id="2.10.270.10">
    <property type="entry name" value="Cholin Binding"/>
    <property type="match status" value="3"/>
</dbReference>
<feature type="signal peptide" evidence="3">
    <location>
        <begin position="1"/>
        <end position="28"/>
    </location>
</feature>
<evidence type="ECO:0000256" key="2">
    <source>
        <dbReference type="PROSITE-ProRule" id="PRU00591"/>
    </source>
</evidence>
<dbReference type="RefSeq" id="WP_308451132.1">
    <property type="nucleotide sequence ID" value="NZ_JAJEPU010000014.1"/>
</dbReference>
<dbReference type="AlphaFoldDB" id="A0AAE3APY8"/>